<gene>
    <name evidence="2" type="ORF">PCAL00307_LOCUS5841</name>
</gene>
<protein>
    <submittedName>
        <fullName evidence="2">Uncharacterized protein</fullName>
    </submittedName>
</protein>
<feature type="compositionally biased region" description="Basic and acidic residues" evidence="1">
    <location>
        <begin position="1"/>
        <end position="15"/>
    </location>
</feature>
<dbReference type="AlphaFoldDB" id="A0A7S3ZQN9"/>
<feature type="region of interest" description="Disordered" evidence="1">
    <location>
        <begin position="140"/>
        <end position="204"/>
    </location>
</feature>
<feature type="region of interest" description="Disordered" evidence="1">
    <location>
        <begin position="217"/>
        <end position="277"/>
    </location>
</feature>
<sequence>MDGKANKEGGAFERKSLRRPQFAPGQDALLDSAPPSDSLAQAFSTNPAAIRARKAREESRAQHGPPVKGPQAPAITGRVRVVATTNAASPGVAALHNGRTGVVTKRAAGWIEVQLDATRDKPSETIPCRKRDLVKVDEAGRALETPQGPAPALKRKPKKEWAERARREAGMRGDVEEEEEEAPRVVQRVKPAKKKDGGPPLTTAEKAAVLHAIAQLDGKATQKKVRRAAESALGAPEGALDEKKAAVKEVCEDEMSKQASESAPKKRKASGMSAEEALRAELKALKAENKKLKREKQK</sequence>
<name>A0A7S3ZQN9_9STRA</name>
<feature type="compositionally biased region" description="Basic and acidic residues" evidence="1">
    <location>
        <begin position="159"/>
        <end position="174"/>
    </location>
</feature>
<proteinExistence type="predicted"/>
<feature type="region of interest" description="Disordered" evidence="1">
    <location>
        <begin position="1"/>
        <end position="75"/>
    </location>
</feature>
<evidence type="ECO:0000313" key="2">
    <source>
        <dbReference type="EMBL" id="CAE0690405.1"/>
    </source>
</evidence>
<reference evidence="2" key="1">
    <citation type="submission" date="2021-01" db="EMBL/GenBank/DDBJ databases">
        <authorList>
            <person name="Corre E."/>
            <person name="Pelletier E."/>
            <person name="Niang G."/>
            <person name="Scheremetjew M."/>
            <person name="Finn R."/>
            <person name="Kale V."/>
            <person name="Holt S."/>
            <person name="Cochrane G."/>
            <person name="Meng A."/>
            <person name="Brown T."/>
            <person name="Cohen L."/>
        </authorList>
    </citation>
    <scope>NUCLEOTIDE SEQUENCE</scope>
    <source>
        <strain evidence="2">CCMP1756</strain>
    </source>
</reference>
<evidence type="ECO:0000256" key="1">
    <source>
        <dbReference type="SAM" id="MobiDB-lite"/>
    </source>
</evidence>
<dbReference type="EMBL" id="HBIW01006967">
    <property type="protein sequence ID" value="CAE0690405.1"/>
    <property type="molecule type" value="Transcribed_RNA"/>
</dbReference>
<feature type="compositionally biased region" description="Polar residues" evidence="1">
    <location>
        <begin position="38"/>
        <end position="47"/>
    </location>
</feature>
<feature type="compositionally biased region" description="Basic and acidic residues" evidence="1">
    <location>
        <begin position="240"/>
        <end position="256"/>
    </location>
</feature>
<accession>A0A7S3ZQN9</accession>
<organism evidence="2">
    <name type="scientific">Pelagomonas calceolata</name>
    <dbReference type="NCBI Taxonomy" id="35677"/>
    <lineage>
        <taxon>Eukaryota</taxon>
        <taxon>Sar</taxon>
        <taxon>Stramenopiles</taxon>
        <taxon>Ochrophyta</taxon>
        <taxon>Pelagophyceae</taxon>
        <taxon>Pelagomonadales</taxon>
        <taxon>Pelagomonadaceae</taxon>
        <taxon>Pelagomonas</taxon>
    </lineage>
</organism>